<sequence length="149" mass="16193">MAAAPRTPSELGPAGKRLWREIATEHELDAIQKVHLLEVCRMKDRLDKLDAVLRGDAEAWMTLIPDDLDGQEFRLQVAGALSKANETANAMKQLIAAMRLPDKQTGKVAQRRGPRGAQAPSQPGGAPTGKVTSMDRARQRAEQRSSTGS</sequence>
<comment type="caution">
    <text evidence="2">The sequence shown here is derived from an EMBL/GenBank/DDBJ whole genome shotgun (WGS) entry which is preliminary data.</text>
</comment>
<organism evidence="2 3">
    <name type="scientific">Nocardioides fonticola</name>
    <dbReference type="NCBI Taxonomy" id="450363"/>
    <lineage>
        <taxon>Bacteria</taxon>
        <taxon>Bacillati</taxon>
        <taxon>Actinomycetota</taxon>
        <taxon>Actinomycetes</taxon>
        <taxon>Propionibacteriales</taxon>
        <taxon>Nocardioidaceae</taxon>
        <taxon>Nocardioides</taxon>
    </lineage>
</organism>
<dbReference type="EMBL" id="BAAAZH010000016">
    <property type="protein sequence ID" value="GAA4120537.1"/>
    <property type="molecule type" value="Genomic_DNA"/>
</dbReference>
<gene>
    <name evidence="2" type="ORF">GCM10022215_24280</name>
</gene>
<evidence type="ECO:0000313" key="3">
    <source>
        <dbReference type="Proteomes" id="UP001501495"/>
    </source>
</evidence>
<keyword evidence="3" id="KW-1185">Reference proteome</keyword>
<feature type="compositionally biased region" description="Basic and acidic residues" evidence="1">
    <location>
        <begin position="133"/>
        <end position="143"/>
    </location>
</feature>
<evidence type="ECO:0000313" key="2">
    <source>
        <dbReference type="EMBL" id="GAA4120537.1"/>
    </source>
</evidence>
<evidence type="ECO:0008006" key="4">
    <source>
        <dbReference type="Google" id="ProtNLM"/>
    </source>
</evidence>
<proteinExistence type="predicted"/>
<evidence type="ECO:0000256" key="1">
    <source>
        <dbReference type="SAM" id="MobiDB-lite"/>
    </source>
</evidence>
<feature type="region of interest" description="Disordered" evidence="1">
    <location>
        <begin position="98"/>
        <end position="149"/>
    </location>
</feature>
<name>A0ABP7XMF9_9ACTN</name>
<dbReference type="Proteomes" id="UP001501495">
    <property type="component" value="Unassembled WGS sequence"/>
</dbReference>
<accession>A0ABP7XMF9</accession>
<protein>
    <recommendedName>
        <fullName evidence="4">Terminase</fullName>
    </recommendedName>
</protein>
<dbReference type="RefSeq" id="WP_344733664.1">
    <property type="nucleotide sequence ID" value="NZ_BAAAZH010000016.1"/>
</dbReference>
<reference evidence="3" key="1">
    <citation type="journal article" date="2019" name="Int. J. Syst. Evol. Microbiol.">
        <title>The Global Catalogue of Microorganisms (GCM) 10K type strain sequencing project: providing services to taxonomists for standard genome sequencing and annotation.</title>
        <authorList>
            <consortium name="The Broad Institute Genomics Platform"/>
            <consortium name="The Broad Institute Genome Sequencing Center for Infectious Disease"/>
            <person name="Wu L."/>
            <person name="Ma J."/>
        </authorList>
    </citation>
    <scope>NUCLEOTIDE SEQUENCE [LARGE SCALE GENOMIC DNA]</scope>
    <source>
        <strain evidence="3">JCM 16703</strain>
    </source>
</reference>